<reference evidence="15 16" key="1">
    <citation type="submission" date="2019-07" db="EMBL/GenBank/DDBJ databases">
        <title>De Novo Assembly of kiwifruit Actinidia rufa.</title>
        <authorList>
            <person name="Sugita-Konishi S."/>
            <person name="Sato K."/>
            <person name="Mori E."/>
            <person name="Abe Y."/>
            <person name="Kisaki G."/>
            <person name="Hamano K."/>
            <person name="Suezawa K."/>
            <person name="Otani M."/>
            <person name="Fukuda T."/>
            <person name="Manabe T."/>
            <person name="Gomi K."/>
            <person name="Tabuchi M."/>
            <person name="Akimitsu K."/>
            <person name="Kataoka I."/>
        </authorList>
    </citation>
    <scope>NUCLEOTIDE SEQUENCE [LARGE SCALE GENOMIC DNA]</scope>
    <source>
        <strain evidence="16">cv. Fuchu</strain>
    </source>
</reference>
<evidence type="ECO:0000313" key="16">
    <source>
        <dbReference type="Proteomes" id="UP000585474"/>
    </source>
</evidence>
<comment type="function">
    <text evidence="6">Bifunctional enzyme involved in flavonoid metabolism.</text>
</comment>
<evidence type="ECO:0000256" key="11">
    <source>
        <dbReference type="ARBA" id="ARBA00042831"/>
    </source>
</evidence>
<dbReference type="GO" id="GO:0047890">
    <property type="term" value="F:flavanone 4-reductase activity"/>
    <property type="evidence" value="ECO:0007669"/>
    <property type="project" value="UniProtKB-EC"/>
</dbReference>
<evidence type="ECO:0000313" key="15">
    <source>
        <dbReference type="EMBL" id="GFY92458.1"/>
    </source>
</evidence>
<comment type="catalytic activity">
    <reaction evidence="12">
        <text>(2S)-flavan-4-ol + NADP(+) = (2S)-flavanone + NADPH + H(+)</text>
        <dbReference type="Rhea" id="RHEA:11228"/>
        <dbReference type="ChEBI" id="CHEBI:15378"/>
        <dbReference type="ChEBI" id="CHEBI:15605"/>
        <dbReference type="ChEBI" id="CHEBI:15606"/>
        <dbReference type="ChEBI" id="CHEBI:57783"/>
        <dbReference type="ChEBI" id="CHEBI:58349"/>
        <dbReference type="EC" id="1.1.1.234"/>
    </reaction>
</comment>
<feature type="domain" description="NAD-dependent epimerase/dehydratase" evidence="14">
    <location>
        <begin position="8"/>
        <end position="247"/>
    </location>
</feature>
<evidence type="ECO:0000256" key="4">
    <source>
        <dbReference type="ARBA" id="ARBA00023241"/>
    </source>
</evidence>
<dbReference type="OrthoDB" id="2735536at2759"/>
<evidence type="ECO:0000256" key="9">
    <source>
        <dbReference type="ARBA" id="ARBA00039963"/>
    </source>
</evidence>
<dbReference type="EC" id="1.1.1.234" evidence="7"/>
<accession>A0A7J0F192</accession>
<dbReference type="Proteomes" id="UP000585474">
    <property type="component" value="Unassembled WGS sequence"/>
</dbReference>
<comment type="catalytic activity">
    <reaction evidence="13">
        <text>a (2R,3S,4S)-leucoanthocyanidin + NADP(+) = a (2R,3R)-dihydroflavonol + NADPH + H(+)</text>
        <dbReference type="Rhea" id="RHEA:54444"/>
        <dbReference type="ChEBI" id="CHEBI:15378"/>
        <dbReference type="ChEBI" id="CHEBI:57783"/>
        <dbReference type="ChEBI" id="CHEBI:58349"/>
        <dbReference type="ChEBI" id="CHEBI:138176"/>
        <dbReference type="ChEBI" id="CHEBI:138188"/>
        <dbReference type="EC" id="1.1.1.219"/>
    </reaction>
</comment>
<comment type="similarity">
    <text evidence="5">Belongs to the NAD(P)-dependent epimerase/dehydratase family. Dihydroflavonol-4-reductase subfamily.</text>
</comment>
<comment type="caution">
    <text evidence="15">The sequence shown here is derived from an EMBL/GenBank/DDBJ whole genome shotgun (WGS) entry which is preliminary data.</text>
</comment>
<dbReference type="InterPro" id="IPR001509">
    <property type="entry name" value="Epimerase_deHydtase"/>
</dbReference>
<organism evidence="15 16">
    <name type="scientific">Actinidia rufa</name>
    <dbReference type="NCBI Taxonomy" id="165716"/>
    <lineage>
        <taxon>Eukaryota</taxon>
        <taxon>Viridiplantae</taxon>
        <taxon>Streptophyta</taxon>
        <taxon>Embryophyta</taxon>
        <taxon>Tracheophyta</taxon>
        <taxon>Spermatophyta</taxon>
        <taxon>Magnoliopsida</taxon>
        <taxon>eudicotyledons</taxon>
        <taxon>Gunneridae</taxon>
        <taxon>Pentapetalae</taxon>
        <taxon>asterids</taxon>
        <taxon>Ericales</taxon>
        <taxon>Actinidiaceae</taxon>
        <taxon>Actinidia</taxon>
    </lineage>
</organism>
<evidence type="ECO:0000256" key="1">
    <source>
        <dbReference type="ARBA" id="ARBA00004935"/>
    </source>
</evidence>
<dbReference type="SUPFAM" id="SSF51735">
    <property type="entry name" value="NAD(P)-binding Rossmann-fold domains"/>
    <property type="match status" value="1"/>
</dbReference>
<evidence type="ECO:0000256" key="10">
    <source>
        <dbReference type="ARBA" id="ARBA00042087"/>
    </source>
</evidence>
<keyword evidence="4" id="KW-0284">Flavonoid biosynthesis</keyword>
<evidence type="ECO:0000256" key="12">
    <source>
        <dbReference type="ARBA" id="ARBA00048870"/>
    </source>
</evidence>
<gene>
    <name evidence="15" type="ORF">Acr_08g0008540</name>
</gene>
<dbReference type="EC" id="1.1.1.219" evidence="8"/>
<evidence type="ECO:0000256" key="2">
    <source>
        <dbReference type="ARBA" id="ARBA00022857"/>
    </source>
</evidence>
<evidence type="ECO:0000256" key="8">
    <source>
        <dbReference type="ARBA" id="ARBA00039057"/>
    </source>
</evidence>
<dbReference type="Gene3D" id="3.40.50.720">
    <property type="entry name" value="NAD(P)-binding Rossmann-like Domain"/>
    <property type="match status" value="1"/>
</dbReference>
<dbReference type="CDD" id="cd08958">
    <property type="entry name" value="FR_SDR_e"/>
    <property type="match status" value="1"/>
</dbReference>
<evidence type="ECO:0000259" key="14">
    <source>
        <dbReference type="Pfam" id="PF01370"/>
    </source>
</evidence>
<comment type="pathway">
    <text evidence="1">Pigment biosynthesis; anthocyanin biosynthesis.</text>
</comment>
<dbReference type="AlphaFoldDB" id="A0A7J0F192"/>
<name>A0A7J0F192_9ERIC</name>
<evidence type="ECO:0000256" key="5">
    <source>
        <dbReference type="ARBA" id="ARBA00023445"/>
    </source>
</evidence>
<dbReference type="InterPro" id="IPR036291">
    <property type="entry name" value="NAD(P)-bd_dom_sf"/>
</dbReference>
<keyword evidence="16" id="KW-1185">Reference proteome</keyword>
<keyword evidence="2" id="KW-0521">NADP</keyword>
<evidence type="ECO:0000256" key="6">
    <source>
        <dbReference type="ARBA" id="ARBA00037100"/>
    </source>
</evidence>
<evidence type="ECO:0000256" key="3">
    <source>
        <dbReference type="ARBA" id="ARBA00023002"/>
    </source>
</evidence>
<dbReference type="FunFam" id="3.40.50.720:FF:000085">
    <property type="entry name" value="Dihydroflavonol reductase"/>
    <property type="match status" value="1"/>
</dbReference>
<dbReference type="PANTHER" id="PTHR10366">
    <property type="entry name" value="NAD DEPENDENT EPIMERASE/DEHYDRATASE"/>
    <property type="match status" value="1"/>
</dbReference>
<sequence>MAGDKGLVCVTGGTGYIASWLIMKLLQNGYHVRATVRPGTGKSPYKKDISYLTNLPGAAEKLHIVDADLNRPESFQAAISGCSGVFHVAHPMDLTGVEPAEVVIKRAVEGTVGILKACLNTKTVKRVVLTSSTATVLSNSQDQHVTDESTWSDVDFFKGSSYIVSKTKTERAALEFAEKHGLDLVTLIPSLVLGPFLCPNLPSSVEMGLAMILRKEEMYNCLMNSSLVHIDDVVSAHIFLFEHPNAEGRYICSSNEITMHRMSEFLAAKYPEFQIPTADILDKVEGHKASGASSKKLLDSGFRFKYGLDEMFDGAIQCCKEKGESQTKELLKNGRGQLLAQVLNV</sequence>
<evidence type="ECO:0000256" key="7">
    <source>
        <dbReference type="ARBA" id="ARBA00039055"/>
    </source>
</evidence>
<dbReference type="InterPro" id="IPR050425">
    <property type="entry name" value="NAD(P)_dehydrat-like"/>
</dbReference>
<proteinExistence type="inferred from homology"/>
<keyword evidence="3" id="KW-0560">Oxidoreductase</keyword>
<dbReference type="GO" id="GO:0045552">
    <property type="term" value="F:dihydroflavanol 4-reductase activity"/>
    <property type="evidence" value="ECO:0007669"/>
    <property type="project" value="UniProtKB-EC"/>
</dbReference>
<evidence type="ECO:0000256" key="13">
    <source>
        <dbReference type="ARBA" id="ARBA00049132"/>
    </source>
</evidence>
<protein>
    <recommendedName>
        <fullName evidence="9">Dihydroflavonol 4-reductase</fullName>
        <ecNumber evidence="8">1.1.1.219</ecNumber>
        <ecNumber evidence="7">1.1.1.234</ecNumber>
    </recommendedName>
    <alternativeName>
        <fullName evidence="11">Dihydrokaempferol 4-reductase</fullName>
    </alternativeName>
    <alternativeName>
        <fullName evidence="10">Flavanone 4-reductase</fullName>
    </alternativeName>
</protein>
<dbReference type="EMBL" id="BJWL01000008">
    <property type="protein sequence ID" value="GFY92458.1"/>
    <property type="molecule type" value="Genomic_DNA"/>
</dbReference>
<dbReference type="PANTHER" id="PTHR10366:SF689">
    <property type="entry name" value="PROTEIN BRI1-5 ENHANCED 1"/>
    <property type="match status" value="1"/>
</dbReference>
<dbReference type="GO" id="GO:0009813">
    <property type="term" value="P:flavonoid biosynthetic process"/>
    <property type="evidence" value="ECO:0007669"/>
    <property type="project" value="UniProtKB-KW"/>
</dbReference>
<dbReference type="Pfam" id="PF01370">
    <property type="entry name" value="Epimerase"/>
    <property type="match status" value="1"/>
</dbReference>